<dbReference type="AlphaFoldDB" id="A0A6J1IFM5"/>
<evidence type="ECO:0000313" key="8">
    <source>
        <dbReference type="RefSeq" id="XP_022975971.1"/>
    </source>
</evidence>
<dbReference type="InterPro" id="IPR036093">
    <property type="entry name" value="NAC_dom_sf"/>
</dbReference>
<dbReference type="KEGG" id="cmax:111476510"/>
<dbReference type="GO" id="GO:0005634">
    <property type="term" value="C:nucleus"/>
    <property type="evidence" value="ECO:0007669"/>
    <property type="project" value="UniProtKB-SubCell"/>
</dbReference>
<keyword evidence="3" id="KW-0238">DNA-binding</keyword>
<reference evidence="8" key="1">
    <citation type="submission" date="2025-08" db="UniProtKB">
        <authorList>
            <consortium name="RefSeq"/>
        </authorList>
    </citation>
    <scope>IDENTIFICATION</scope>
    <source>
        <tissue evidence="8">Young leaves</tissue>
    </source>
</reference>
<dbReference type="PROSITE" id="PS51005">
    <property type="entry name" value="NAC"/>
    <property type="match status" value="1"/>
</dbReference>
<dbReference type="Pfam" id="PF02365">
    <property type="entry name" value="NAM"/>
    <property type="match status" value="1"/>
</dbReference>
<name>A0A6J1IFM5_CUCMA</name>
<dbReference type="GO" id="GO:0003677">
    <property type="term" value="F:DNA binding"/>
    <property type="evidence" value="ECO:0007669"/>
    <property type="project" value="UniProtKB-KW"/>
</dbReference>
<dbReference type="PANTHER" id="PTHR31989">
    <property type="entry name" value="NAC DOMAIN-CONTAINING PROTEIN 82-RELATED"/>
    <property type="match status" value="1"/>
</dbReference>
<protein>
    <submittedName>
        <fullName evidence="8">Protein CUP-SHAPED COTYLEDON 3-like isoform X1</fullName>
    </submittedName>
</protein>
<proteinExistence type="predicted"/>
<evidence type="ECO:0000259" key="6">
    <source>
        <dbReference type="PROSITE" id="PS51005"/>
    </source>
</evidence>
<dbReference type="GeneID" id="111476510"/>
<feature type="domain" description="NAC" evidence="6">
    <location>
        <begin position="16"/>
        <end position="172"/>
    </location>
</feature>
<organism evidence="7 8">
    <name type="scientific">Cucurbita maxima</name>
    <name type="common">Pumpkin</name>
    <name type="synonym">Winter squash</name>
    <dbReference type="NCBI Taxonomy" id="3661"/>
    <lineage>
        <taxon>Eukaryota</taxon>
        <taxon>Viridiplantae</taxon>
        <taxon>Streptophyta</taxon>
        <taxon>Embryophyta</taxon>
        <taxon>Tracheophyta</taxon>
        <taxon>Spermatophyta</taxon>
        <taxon>Magnoliopsida</taxon>
        <taxon>eudicotyledons</taxon>
        <taxon>Gunneridae</taxon>
        <taxon>Pentapetalae</taxon>
        <taxon>rosids</taxon>
        <taxon>fabids</taxon>
        <taxon>Cucurbitales</taxon>
        <taxon>Cucurbitaceae</taxon>
        <taxon>Cucurbiteae</taxon>
        <taxon>Cucurbita</taxon>
    </lineage>
</organism>
<sequence length="296" mass="32645">MEVLQPFQPASSSSCLLPGCCFSPSDEQILCFYLPNKTTASISPNSLANGVSPGYNLIKDLDPFDYDPFDLPDSACFSYGSRGRKKHWYYYSVSVFSEERGRIRMKSGYWRRKRRAREAIIHRGVVLGMKTSFVFYWGNSIENAVKTNWIMYEYALGDHFKASFVLHRVFFRGWGHGISGNGLSAYGDGSVSAVCHNGNQEDGIPVTNLVDAEPCEGDTLNTTNGIAGHEMGCAEKPNCVLVTDPVTTLQVPSEAYPCGMMAPSPVTPTGSISILDGDFIELNDLDDQLDPEDISR</sequence>
<gene>
    <name evidence="8" type="primary">LOC111476510</name>
</gene>
<dbReference type="InterPro" id="IPR003441">
    <property type="entry name" value="NAC-dom"/>
</dbReference>
<evidence type="ECO:0000256" key="2">
    <source>
        <dbReference type="ARBA" id="ARBA00023015"/>
    </source>
</evidence>
<dbReference type="OrthoDB" id="1674324at2759"/>
<dbReference type="SUPFAM" id="SSF101941">
    <property type="entry name" value="NAC domain"/>
    <property type="match status" value="1"/>
</dbReference>
<evidence type="ECO:0000256" key="3">
    <source>
        <dbReference type="ARBA" id="ARBA00023125"/>
    </source>
</evidence>
<dbReference type="GO" id="GO:0006355">
    <property type="term" value="P:regulation of DNA-templated transcription"/>
    <property type="evidence" value="ECO:0007669"/>
    <property type="project" value="InterPro"/>
</dbReference>
<keyword evidence="4" id="KW-0804">Transcription</keyword>
<evidence type="ECO:0000313" key="7">
    <source>
        <dbReference type="Proteomes" id="UP000504608"/>
    </source>
</evidence>
<evidence type="ECO:0000256" key="5">
    <source>
        <dbReference type="ARBA" id="ARBA00023242"/>
    </source>
</evidence>
<accession>A0A6J1IFM5</accession>
<dbReference type="RefSeq" id="XP_022975971.1">
    <property type="nucleotide sequence ID" value="XM_023120203.1"/>
</dbReference>
<comment type="subcellular location">
    <subcellularLocation>
        <location evidence="1">Nucleus</location>
    </subcellularLocation>
</comment>
<dbReference type="Gene3D" id="2.170.150.80">
    <property type="entry name" value="NAC domain"/>
    <property type="match status" value="1"/>
</dbReference>
<keyword evidence="7" id="KW-1185">Reference proteome</keyword>
<keyword evidence="5" id="KW-0539">Nucleus</keyword>
<keyword evidence="2" id="KW-0805">Transcription regulation</keyword>
<dbReference type="Proteomes" id="UP000504608">
    <property type="component" value="Unplaced"/>
</dbReference>
<evidence type="ECO:0000256" key="4">
    <source>
        <dbReference type="ARBA" id="ARBA00023163"/>
    </source>
</evidence>
<evidence type="ECO:0000256" key="1">
    <source>
        <dbReference type="ARBA" id="ARBA00004123"/>
    </source>
</evidence>